<sequence>MFDFSLSSTMNKASSQTPEPGNPLSPGSIDQQLIDDFDKPVSTSRRTIPTVIREYFSSYIWKVDANILPLFIVLYIFSVMDRNNIGNAKVAGLDKDLGLHGEQFNWVVSSMFFTYIFCEIPANIMLKKVHPRVWFPIIIIAWGGVCMCLAAGKSYASLIILRLILGAFEGKYSERLSPDNN</sequence>
<proteinExistence type="predicted"/>
<dbReference type="EMBL" id="JANBPU010000014">
    <property type="protein sequence ID" value="KAJ1920403.1"/>
    <property type="molecule type" value="Genomic_DNA"/>
</dbReference>
<dbReference type="AlphaFoldDB" id="A0A9W8A195"/>
<gene>
    <name evidence="8" type="ORF">H4219_001379</name>
</gene>
<dbReference type="PANTHER" id="PTHR43791">
    <property type="entry name" value="PERMEASE-RELATED"/>
    <property type="match status" value="1"/>
</dbReference>
<feature type="transmembrane region" description="Helical" evidence="7">
    <location>
        <begin position="133"/>
        <end position="152"/>
    </location>
</feature>
<feature type="region of interest" description="Disordered" evidence="6">
    <location>
        <begin position="1"/>
        <end position="25"/>
    </location>
</feature>
<evidence type="ECO:0000256" key="3">
    <source>
        <dbReference type="ARBA" id="ARBA00022692"/>
    </source>
</evidence>
<feature type="compositionally biased region" description="Polar residues" evidence="6">
    <location>
        <begin position="1"/>
        <end position="19"/>
    </location>
</feature>
<dbReference type="GO" id="GO:0022857">
    <property type="term" value="F:transmembrane transporter activity"/>
    <property type="evidence" value="ECO:0007669"/>
    <property type="project" value="InterPro"/>
</dbReference>
<evidence type="ECO:0000256" key="4">
    <source>
        <dbReference type="ARBA" id="ARBA00022989"/>
    </source>
</evidence>
<evidence type="ECO:0000256" key="2">
    <source>
        <dbReference type="ARBA" id="ARBA00022448"/>
    </source>
</evidence>
<keyword evidence="2" id="KW-0813">Transport</keyword>
<keyword evidence="4 7" id="KW-1133">Transmembrane helix</keyword>
<keyword evidence="9" id="KW-1185">Reference proteome</keyword>
<protein>
    <recommendedName>
        <fullName evidence="10">Major facilitator superfamily (MFS) profile domain-containing protein</fullName>
    </recommendedName>
</protein>
<evidence type="ECO:0000313" key="8">
    <source>
        <dbReference type="EMBL" id="KAJ1920403.1"/>
    </source>
</evidence>
<dbReference type="Proteomes" id="UP001150538">
    <property type="component" value="Unassembled WGS sequence"/>
</dbReference>
<dbReference type="PANTHER" id="PTHR43791:SF36">
    <property type="entry name" value="TRANSPORTER, PUTATIVE (AFU_ORTHOLOGUE AFUA_6G08340)-RELATED"/>
    <property type="match status" value="1"/>
</dbReference>
<dbReference type="SUPFAM" id="SSF103473">
    <property type="entry name" value="MFS general substrate transporter"/>
    <property type="match status" value="1"/>
</dbReference>
<dbReference type="InterPro" id="IPR036259">
    <property type="entry name" value="MFS_trans_sf"/>
</dbReference>
<dbReference type="GO" id="GO:0016020">
    <property type="term" value="C:membrane"/>
    <property type="evidence" value="ECO:0007669"/>
    <property type="project" value="UniProtKB-SubCell"/>
</dbReference>
<comment type="subcellular location">
    <subcellularLocation>
        <location evidence="1">Membrane</location>
        <topology evidence="1">Multi-pass membrane protein</topology>
    </subcellularLocation>
</comment>
<feature type="transmembrane region" description="Helical" evidence="7">
    <location>
        <begin position="104"/>
        <end position="126"/>
    </location>
</feature>
<accession>A0A9W8A195</accession>
<dbReference type="InterPro" id="IPR011701">
    <property type="entry name" value="MFS"/>
</dbReference>
<evidence type="ECO:0000313" key="9">
    <source>
        <dbReference type="Proteomes" id="UP001150538"/>
    </source>
</evidence>
<evidence type="ECO:0000256" key="6">
    <source>
        <dbReference type="SAM" id="MobiDB-lite"/>
    </source>
</evidence>
<evidence type="ECO:0008006" key="10">
    <source>
        <dbReference type="Google" id="ProtNLM"/>
    </source>
</evidence>
<organism evidence="8 9">
    <name type="scientific">Mycoemilia scoparia</name>
    <dbReference type="NCBI Taxonomy" id="417184"/>
    <lineage>
        <taxon>Eukaryota</taxon>
        <taxon>Fungi</taxon>
        <taxon>Fungi incertae sedis</taxon>
        <taxon>Zoopagomycota</taxon>
        <taxon>Kickxellomycotina</taxon>
        <taxon>Kickxellomycetes</taxon>
        <taxon>Kickxellales</taxon>
        <taxon>Kickxellaceae</taxon>
        <taxon>Mycoemilia</taxon>
    </lineage>
</organism>
<dbReference type="Gene3D" id="1.20.1250.20">
    <property type="entry name" value="MFS general substrate transporter like domains"/>
    <property type="match status" value="1"/>
</dbReference>
<reference evidence="8" key="1">
    <citation type="submission" date="2022-07" db="EMBL/GenBank/DDBJ databases">
        <title>Phylogenomic reconstructions and comparative analyses of Kickxellomycotina fungi.</title>
        <authorList>
            <person name="Reynolds N.K."/>
            <person name="Stajich J.E."/>
            <person name="Barry K."/>
            <person name="Grigoriev I.V."/>
            <person name="Crous P."/>
            <person name="Smith M.E."/>
        </authorList>
    </citation>
    <scope>NUCLEOTIDE SEQUENCE</scope>
    <source>
        <strain evidence="8">NBRC 100468</strain>
    </source>
</reference>
<evidence type="ECO:0000256" key="1">
    <source>
        <dbReference type="ARBA" id="ARBA00004141"/>
    </source>
</evidence>
<comment type="caution">
    <text evidence="8">The sequence shown here is derived from an EMBL/GenBank/DDBJ whole genome shotgun (WGS) entry which is preliminary data.</text>
</comment>
<evidence type="ECO:0000256" key="7">
    <source>
        <dbReference type="SAM" id="Phobius"/>
    </source>
</evidence>
<dbReference type="OrthoDB" id="2985014at2759"/>
<dbReference type="Pfam" id="PF07690">
    <property type="entry name" value="MFS_1"/>
    <property type="match status" value="1"/>
</dbReference>
<keyword evidence="5 7" id="KW-0472">Membrane</keyword>
<name>A0A9W8A195_9FUNG</name>
<keyword evidence="3 7" id="KW-0812">Transmembrane</keyword>
<evidence type="ECO:0000256" key="5">
    <source>
        <dbReference type="ARBA" id="ARBA00023136"/>
    </source>
</evidence>
<feature type="transmembrane region" description="Helical" evidence="7">
    <location>
        <begin position="59"/>
        <end position="77"/>
    </location>
</feature>